<evidence type="ECO:0000256" key="1">
    <source>
        <dbReference type="SAM" id="SignalP"/>
    </source>
</evidence>
<comment type="caution">
    <text evidence="2">The sequence shown here is derived from an EMBL/GenBank/DDBJ whole genome shotgun (WGS) entry which is preliminary data.</text>
</comment>
<reference evidence="2" key="1">
    <citation type="submission" date="2021-03" db="EMBL/GenBank/DDBJ databases">
        <title>Revisited historic fungal species revealed as producer of novel bioactive compounds through whole genome sequencing and comparative genomics.</title>
        <authorList>
            <person name="Vignolle G.A."/>
            <person name="Hochenegger N."/>
            <person name="Mach R.L."/>
            <person name="Mach-Aigner A.R."/>
            <person name="Javad Rahimi M."/>
            <person name="Salim K.A."/>
            <person name="Chan C.M."/>
            <person name="Lim L.B.L."/>
            <person name="Cai F."/>
            <person name="Druzhinina I.S."/>
            <person name="U'Ren J.M."/>
            <person name="Derntl C."/>
        </authorList>
    </citation>
    <scope>NUCLEOTIDE SEQUENCE</scope>
    <source>
        <strain evidence="2">TUCIM 5799</strain>
    </source>
</reference>
<gene>
    <name evidence="2" type="ORF">JX265_001756</name>
</gene>
<protein>
    <submittedName>
        <fullName evidence="2">Uncharacterized protein</fullName>
    </submittedName>
</protein>
<keyword evidence="1" id="KW-0732">Signal</keyword>
<evidence type="ECO:0000313" key="2">
    <source>
        <dbReference type="EMBL" id="KAI1880135.1"/>
    </source>
</evidence>
<accession>A0A9P9WVQ0</accession>
<keyword evidence="3" id="KW-1185">Reference proteome</keyword>
<evidence type="ECO:0000313" key="3">
    <source>
        <dbReference type="Proteomes" id="UP000829685"/>
    </source>
</evidence>
<sequence length="194" mass="21054">MHNLRIATLGLVASAAMPAMAWPPVHERSESAVDHGTLQNTKSFYYELSFDGNTTWEEIVKNEAPASTDLGPVARQGICSAMTGFAQILCANIPTREAWWAAGGAMAIWYAPDVLVKWTDAIAHVIVTARSLQEMKSAQNLGVRSLASVLAKMDLGSLDARSASDDEDAEMALLNDYIYEDSTGIIHYQGTKPH</sequence>
<dbReference type="Proteomes" id="UP000829685">
    <property type="component" value="Unassembled WGS sequence"/>
</dbReference>
<proteinExistence type="predicted"/>
<dbReference type="EMBL" id="JAFIMR010000003">
    <property type="protein sequence ID" value="KAI1880135.1"/>
    <property type="molecule type" value="Genomic_DNA"/>
</dbReference>
<name>A0A9P9WVQ0_9PEZI</name>
<organism evidence="2 3">
    <name type="scientific">Neoarthrinium moseri</name>
    <dbReference type="NCBI Taxonomy" id="1658444"/>
    <lineage>
        <taxon>Eukaryota</taxon>
        <taxon>Fungi</taxon>
        <taxon>Dikarya</taxon>
        <taxon>Ascomycota</taxon>
        <taxon>Pezizomycotina</taxon>
        <taxon>Sordariomycetes</taxon>
        <taxon>Xylariomycetidae</taxon>
        <taxon>Amphisphaeriales</taxon>
        <taxon>Apiosporaceae</taxon>
        <taxon>Neoarthrinium</taxon>
    </lineage>
</organism>
<feature type="signal peptide" evidence="1">
    <location>
        <begin position="1"/>
        <end position="21"/>
    </location>
</feature>
<dbReference type="AlphaFoldDB" id="A0A9P9WVQ0"/>
<feature type="chain" id="PRO_5040415756" evidence="1">
    <location>
        <begin position="22"/>
        <end position="194"/>
    </location>
</feature>